<feature type="non-terminal residue" evidence="2">
    <location>
        <position position="1"/>
    </location>
</feature>
<accession>A0ABN9U574</accession>
<proteinExistence type="predicted"/>
<evidence type="ECO:0000313" key="3">
    <source>
        <dbReference type="Proteomes" id="UP001189429"/>
    </source>
</evidence>
<protein>
    <submittedName>
        <fullName evidence="2">Uncharacterized protein</fullName>
    </submittedName>
</protein>
<reference evidence="2" key="1">
    <citation type="submission" date="2023-10" db="EMBL/GenBank/DDBJ databases">
        <authorList>
            <person name="Chen Y."/>
            <person name="Shah S."/>
            <person name="Dougan E. K."/>
            <person name="Thang M."/>
            <person name="Chan C."/>
        </authorList>
    </citation>
    <scope>NUCLEOTIDE SEQUENCE [LARGE SCALE GENOMIC DNA]</scope>
</reference>
<feature type="compositionally biased region" description="Basic and acidic residues" evidence="1">
    <location>
        <begin position="60"/>
        <end position="71"/>
    </location>
</feature>
<keyword evidence="3" id="KW-1185">Reference proteome</keyword>
<sequence>ERVLPWYRELHRPDAHGRSRYSALLERVVAGLLGDGYTSGYHCEVLDTLRASQDMLKEEAVAAQRNSKDDGSALVEPASSRTSKDGWGAAADAALSASYWLGPRQESPLARLRKGVISDIALWAELYETESLVNHREHFTSFAQWCHSAQLVPFLRRCYRRFGVAGLLPRGQSSGGHRHCVLE</sequence>
<dbReference type="Proteomes" id="UP001189429">
    <property type="component" value="Unassembled WGS sequence"/>
</dbReference>
<evidence type="ECO:0000313" key="2">
    <source>
        <dbReference type="EMBL" id="CAK0854098.1"/>
    </source>
</evidence>
<organism evidence="2 3">
    <name type="scientific">Prorocentrum cordatum</name>
    <dbReference type="NCBI Taxonomy" id="2364126"/>
    <lineage>
        <taxon>Eukaryota</taxon>
        <taxon>Sar</taxon>
        <taxon>Alveolata</taxon>
        <taxon>Dinophyceae</taxon>
        <taxon>Prorocentrales</taxon>
        <taxon>Prorocentraceae</taxon>
        <taxon>Prorocentrum</taxon>
    </lineage>
</organism>
<name>A0ABN9U574_9DINO</name>
<dbReference type="EMBL" id="CAUYUJ010015451">
    <property type="protein sequence ID" value="CAK0854098.1"/>
    <property type="molecule type" value="Genomic_DNA"/>
</dbReference>
<comment type="caution">
    <text evidence="2">The sequence shown here is derived from an EMBL/GenBank/DDBJ whole genome shotgun (WGS) entry which is preliminary data.</text>
</comment>
<evidence type="ECO:0000256" key="1">
    <source>
        <dbReference type="SAM" id="MobiDB-lite"/>
    </source>
</evidence>
<feature type="region of interest" description="Disordered" evidence="1">
    <location>
        <begin position="60"/>
        <end position="85"/>
    </location>
</feature>
<gene>
    <name evidence="2" type="ORF">PCOR1329_LOCUS45341</name>
</gene>